<comment type="caution">
    <text evidence="1">The sequence shown here is derived from an EMBL/GenBank/DDBJ whole genome shotgun (WGS) entry which is preliminary data.</text>
</comment>
<dbReference type="Proteomes" id="UP000244856">
    <property type="component" value="Unassembled WGS sequence"/>
</dbReference>
<reference evidence="1 2" key="1">
    <citation type="submission" date="2017-04" db="EMBL/GenBank/DDBJ databases">
        <title>Cronobacter sakazakii, ST83 Lineage Isolates.</title>
        <authorList>
            <person name="Chase H."/>
            <person name="Tall B."/>
            <person name="Gopinath G."/>
            <person name="Lehner A."/>
        </authorList>
    </citation>
    <scope>NUCLEOTIDE SEQUENCE [LARGE SCALE GENOMIC DNA]</scope>
    <source>
        <strain evidence="1 2">MOD1_Comp15</strain>
    </source>
</reference>
<dbReference type="Pfam" id="PF19786">
    <property type="entry name" value="DUF6270"/>
    <property type="match status" value="1"/>
</dbReference>
<accession>A0AA44Z7N3</accession>
<dbReference type="InterPro" id="IPR046237">
    <property type="entry name" value="DUF6270"/>
</dbReference>
<gene>
    <name evidence="1" type="ORF">B7T07_17235</name>
</gene>
<evidence type="ECO:0000313" key="2">
    <source>
        <dbReference type="Proteomes" id="UP000244856"/>
    </source>
</evidence>
<evidence type="ECO:0000313" key="1">
    <source>
        <dbReference type="EMBL" id="PUW02694.1"/>
    </source>
</evidence>
<organism evidence="1 2">
    <name type="scientific">Cronobacter sakazakii</name>
    <name type="common">Enterobacter sakazakii</name>
    <dbReference type="NCBI Taxonomy" id="28141"/>
    <lineage>
        <taxon>Bacteria</taxon>
        <taxon>Pseudomonadati</taxon>
        <taxon>Pseudomonadota</taxon>
        <taxon>Gammaproteobacteria</taxon>
        <taxon>Enterobacterales</taxon>
        <taxon>Enterobacteriaceae</taxon>
        <taxon>Cronobacter</taxon>
    </lineage>
</organism>
<proteinExistence type="predicted"/>
<dbReference type="AlphaFoldDB" id="A0AA44Z7N3"/>
<dbReference type="RefSeq" id="WP_080321779.1">
    <property type="nucleotide sequence ID" value="NZ_CP078110.1"/>
</dbReference>
<dbReference type="EMBL" id="NCTU01000011">
    <property type="protein sequence ID" value="PUW02694.1"/>
    <property type="molecule type" value="Genomic_DNA"/>
</dbReference>
<sequence>MKTIIIGDFTAGIEMFISSRGLVEYYHLPKSFIDKVFSLPATDNYFLEKPEGIESFCEIASDASNISNIVVSVPYLESLSKELKESLFLYFDLFAEYCSIYLISDGDYDVRNVENLIKRKIFFTSMKDINDLIIIGSDSFYPPKKVSIFGSCVSRDVVEISNNLTPCAIKLDEYIARNSMAALLSEAIDYSDSDIDLPSAFLKKCIHHDLKKTALTSLVNSLSQDSVLIIDFMDERFDVLNFNERLITNSWDFRATRLAKKSDKPNSVLRFESTSKLNLWKKGFDVLYREVVKIIPPKNIFVIIPSMATTLYSENGFSRFESNKYAIPQYNEMLYIMNNYLTNNYRGITLVKPLPWMLFCDYRHKWGAHPYHYNNYLYLYFSRLIKKH</sequence>
<name>A0AA44Z7N3_CROSK</name>
<protein>
    <submittedName>
        <fullName evidence="1">Uncharacterized protein</fullName>
    </submittedName>
</protein>